<dbReference type="Proteomes" id="UP000688137">
    <property type="component" value="Unassembled WGS sequence"/>
</dbReference>
<reference evidence="2" key="1">
    <citation type="submission" date="2021-01" db="EMBL/GenBank/DDBJ databases">
        <authorList>
            <consortium name="Genoscope - CEA"/>
            <person name="William W."/>
        </authorList>
    </citation>
    <scope>NUCLEOTIDE SEQUENCE</scope>
</reference>
<organism evidence="2 3">
    <name type="scientific">Paramecium primaurelia</name>
    <dbReference type="NCBI Taxonomy" id="5886"/>
    <lineage>
        <taxon>Eukaryota</taxon>
        <taxon>Sar</taxon>
        <taxon>Alveolata</taxon>
        <taxon>Ciliophora</taxon>
        <taxon>Intramacronucleata</taxon>
        <taxon>Oligohymenophorea</taxon>
        <taxon>Peniculida</taxon>
        <taxon>Parameciidae</taxon>
        <taxon>Paramecium</taxon>
    </lineage>
</organism>
<dbReference type="EMBL" id="CAJJDM010000055">
    <property type="protein sequence ID" value="CAD8076063.1"/>
    <property type="molecule type" value="Genomic_DNA"/>
</dbReference>
<keyword evidence="1" id="KW-0175">Coiled coil</keyword>
<sequence length="441" mass="51849">MEVIESLNKQALAQTDSHLALEILDRALGLLQYNADCGKIIDRNLIVTIIYNLAGVNQALCNLDKAAQYLEGTVFNLQEMIQQENNQVFLIKRMHLLAVVQLQYCGILSQLNQHQVASNVAHSTVVLINRLFEISYQYQSSQQTNNKKVQKYQKGQYIFEEYDFKNLLLKRSEELLKFIKQFITTQLIESEEQPKLQELANHIFTWKLNSLNNDKLPKQSFTKLYQRSMIGLLNENEWLLSFNVSNIMYIRLLTYEEVCLKGEILYEFSQKVLIEKLILLSMAYFSLASETRYLKNELKSQFYHLKSIYIVSSILNESSPYLDHLIQSFCIHYQQQLETILEEQSFVDQSTKVSLKRKESLMANKENTHDHLKQLIESLSKDKKFKQESIQKTLNQLQNLKDKLYKQRSETILKRFKTEPSLHFDKSDRNCKQILQQLMKQ</sequence>
<evidence type="ECO:0000313" key="2">
    <source>
        <dbReference type="EMBL" id="CAD8076063.1"/>
    </source>
</evidence>
<accession>A0A8S1MEB3</accession>
<keyword evidence="3" id="KW-1185">Reference proteome</keyword>
<evidence type="ECO:0000256" key="1">
    <source>
        <dbReference type="SAM" id="Coils"/>
    </source>
</evidence>
<dbReference type="AlphaFoldDB" id="A0A8S1MEB3"/>
<name>A0A8S1MEB3_PARPR</name>
<comment type="caution">
    <text evidence="2">The sequence shown here is derived from an EMBL/GenBank/DDBJ whole genome shotgun (WGS) entry which is preliminary data.</text>
</comment>
<evidence type="ECO:0000313" key="3">
    <source>
        <dbReference type="Proteomes" id="UP000688137"/>
    </source>
</evidence>
<gene>
    <name evidence="2" type="ORF">PPRIM_AZ9-3.1.T0550215</name>
</gene>
<feature type="coiled-coil region" evidence="1">
    <location>
        <begin position="355"/>
        <end position="410"/>
    </location>
</feature>
<proteinExistence type="predicted"/>
<protein>
    <submittedName>
        <fullName evidence="2">Uncharacterized protein</fullName>
    </submittedName>
</protein>